<keyword evidence="2" id="KW-1185">Reference proteome</keyword>
<dbReference type="Gene3D" id="3.40.630.30">
    <property type="match status" value="1"/>
</dbReference>
<dbReference type="CDD" id="cd04301">
    <property type="entry name" value="NAT_SF"/>
    <property type="match status" value="1"/>
</dbReference>
<organism evidence="1 2">
    <name type="scientific">Streptomyces tsukubensis (strain DSM 42081 / NBRC 108919 / NRRL 18488 / 9993)</name>
    <dbReference type="NCBI Taxonomy" id="1114943"/>
    <lineage>
        <taxon>Bacteria</taxon>
        <taxon>Bacillati</taxon>
        <taxon>Actinomycetota</taxon>
        <taxon>Actinomycetes</taxon>
        <taxon>Kitasatosporales</taxon>
        <taxon>Streptomycetaceae</taxon>
        <taxon>Streptomyces</taxon>
    </lineage>
</organism>
<reference evidence="1 2" key="1">
    <citation type="journal article" date="2012" name="J. Bacteriol.">
        <title>Draft genome of Streptomyces tsukubaensis NRRL 18488, the producer of the clinically important immunosuppressant tacrolimus (FK506).</title>
        <authorList>
            <person name="Barreiro C."/>
            <person name="Prieto C."/>
            <person name="Sola-Landa A."/>
            <person name="Solera E."/>
            <person name="Martinez-Castro M."/>
            <person name="Perez-Redondo R."/>
            <person name="Garcia-Estrada C."/>
            <person name="Aparicio J.F."/>
            <person name="Fernandez-Martinez L.T."/>
            <person name="Santos-Aberturas J."/>
            <person name="Salehi-Najafabadi Z."/>
            <person name="Rodriguez-Garcia A."/>
            <person name="Tauch A."/>
            <person name="Martin J.F."/>
        </authorList>
    </citation>
    <scope>NUCLEOTIDE SEQUENCE [LARGE SCALE GENOMIC DNA]</scope>
    <source>
        <strain evidence="2">DSM 42081 / NBRC 108919 / NRRL 18488 / 9993</strain>
    </source>
</reference>
<dbReference type="EMBL" id="CP029159">
    <property type="protein sequence ID" value="QKM67304.1"/>
    <property type="molecule type" value="Genomic_DNA"/>
</dbReference>
<proteinExistence type="predicted"/>
<dbReference type="AlphaFoldDB" id="I2N6Y1"/>
<dbReference type="SUPFAM" id="SSF55729">
    <property type="entry name" value="Acyl-CoA N-acyltransferases (Nat)"/>
    <property type="match status" value="1"/>
</dbReference>
<dbReference type="InterPro" id="IPR016181">
    <property type="entry name" value="Acyl_CoA_acyltransferase"/>
</dbReference>
<accession>I2N6Y1</accession>
<evidence type="ECO:0000313" key="2">
    <source>
        <dbReference type="Proteomes" id="UP000005940"/>
    </source>
</evidence>
<evidence type="ECO:0000313" key="1">
    <source>
        <dbReference type="EMBL" id="QKM67304.1"/>
    </source>
</evidence>
<sequence length="188" mass="20449">MSQPSSAAPAAGPAAPVVVHTFRLTPAERAELRAFLHDAFEGDFSDEDFEHGLGGMHALIRDPEGALVAHGSVVMRRVLHGGRWYRVGYVEAMGVRADHRRRGLGGAVLAALEEIVAKAYDFGALSASEDGEKLYRSRGWRQWAGRIEGVAPEGLVRLAEEEGSTYVWGRIPAPEDALAFDWRDGDVL</sequence>
<dbReference type="GO" id="GO:0016747">
    <property type="term" value="F:acyltransferase activity, transferring groups other than amino-acyl groups"/>
    <property type="evidence" value="ECO:0007669"/>
    <property type="project" value="InterPro"/>
</dbReference>
<dbReference type="RefSeq" id="WP_006346374.1">
    <property type="nucleotide sequence ID" value="NZ_CP029159.1"/>
</dbReference>
<name>I2N6Y1_STRT9</name>
<dbReference type="InterPro" id="IPR000182">
    <property type="entry name" value="GNAT_dom"/>
</dbReference>
<dbReference type="PROSITE" id="PS51186">
    <property type="entry name" value="GNAT"/>
    <property type="match status" value="1"/>
</dbReference>
<dbReference type="Proteomes" id="UP000005940">
    <property type="component" value="Chromosome"/>
</dbReference>
<gene>
    <name evidence="1" type="ORF">STSU_009095</name>
</gene>
<dbReference type="Pfam" id="PF13527">
    <property type="entry name" value="Acetyltransf_9"/>
    <property type="match status" value="1"/>
</dbReference>
<protein>
    <submittedName>
        <fullName evidence="1">GNAT family N-acetyltransferase</fullName>
    </submittedName>
</protein>